<evidence type="ECO:0000313" key="5">
    <source>
        <dbReference type="Proteomes" id="UP000295135"/>
    </source>
</evidence>
<evidence type="ECO:0000313" key="4">
    <source>
        <dbReference type="EMBL" id="TCS72962.1"/>
    </source>
</evidence>
<protein>
    <recommendedName>
        <fullName evidence="1">diguanylate cyclase</fullName>
        <ecNumber evidence="1">2.7.7.65</ecNumber>
    </recommendedName>
</protein>
<dbReference type="FunFam" id="3.30.70.270:FF:000001">
    <property type="entry name" value="Diguanylate cyclase domain protein"/>
    <property type="match status" value="1"/>
</dbReference>
<gene>
    <name evidence="4" type="ORF">EDC61_10384</name>
</gene>
<evidence type="ECO:0000256" key="2">
    <source>
        <dbReference type="ARBA" id="ARBA00034247"/>
    </source>
</evidence>
<reference evidence="4 5" key="1">
    <citation type="submission" date="2019-03" db="EMBL/GenBank/DDBJ databases">
        <title>Genomic Encyclopedia of Type Strains, Phase IV (KMG-IV): sequencing the most valuable type-strain genomes for metagenomic binning, comparative biology and taxonomic classification.</title>
        <authorList>
            <person name="Goeker M."/>
        </authorList>
    </citation>
    <scope>NUCLEOTIDE SEQUENCE [LARGE SCALE GENOMIC DNA]</scope>
    <source>
        <strain evidence="4 5">DSM 103923</strain>
    </source>
</reference>
<organism evidence="4 5">
    <name type="scientific">Sulfuritortus calidifontis</name>
    <dbReference type="NCBI Taxonomy" id="1914471"/>
    <lineage>
        <taxon>Bacteria</taxon>
        <taxon>Pseudomonadati</taxon>
        <taxon>Pseudomonadota</taxon>
        <taxon>Betaproteobacteria</taxon>
        <taxon>Nitrosomonadales</taxon>
        <taxon>Thiobacillaceae</taxon>
        <taxon>Sulfuritortus</taxon>
    </lineage>
</organism>
<dbReference type="PANTHER" id="PTHR45138:SF9">
    <property type="entry name" value="DIGUANYLATE CYCLASE DGCM-RELATED"/>
    <property type="match status" value="1"/>
</dbReference>
<comment type="catalytic activity">
    <reaction evidence="2">
        <text>2 GTP = 3',3'-c-di-GMP + 2 diphosphate</text>
        <dbReference type="Rhea" id="RHEA:24898"/>
        <dbReference type="ChEBI" id="CHEBI:33019"/>
        <dbReference type="ChEBI" id="CHEBI:37565"/>
        <dbReference type="ChEBI" id="CHEBI:58805"/>
        <dbReference type="EC" id="2.7.7.65"/>
    </reaction>
</comment>
<comment type="caution">
    <text evidence="4">The sequence shown here is derived from an EMBL/GenBank/DDBJ whole genome shotgun (WGS) entry which is preliminary data.</text>
</comment>
<name>A0A4R3JZP8_9PROT</name>
<dbReference type="RefSeq" id="WP_126462021.1">
    <property type="nucleotide sequence ID" value="NZ_AP018721.1"/>
</dbReference>
<dbReference type="InterPro" id="IPR043128">
    <property type="entry name" value="Rev_trsase/Diguanyl_cyclase"/>
</dbReference>
<dbReference type="Gene3D" id="3.30.70.270">
    <property type="match status" value="1"/>
</dbReference>
<accession>A0A4R3JZP8</accession>
<dbReference type="NCBIfam" id="TIGR00254">
    <property type="entry name" value="GGDEF"/>
    <property type="match status" value="1"/>
</dbReference>
<dbReference type="InterPro" id="IPR000160">
    <property type="entry name" value="GGDEF_dom"/>
</dbReference>
<keyword evidence="5" id="KW-1185">Reference proteome</keyword>
<dbReference type="EC" id="2.7.7.65" evidence="1"/>
<dbReference type="Proteomes" id="UP000295135">
    <property type="component" value="Unassembled WGS sequence"/>
</dbReference>
<dbReference type="SMART" id="SM00267">
    <property type="entry name" value="GGDEF"/>
    <property type="match status" value="1"/>
</dbReference>
<dbReference type="Pfam" id="PF00990">
    <property type="entry name" value="GGDEF"/>
    <property type="match status" value="1"/>
</dbReference>
<dbReference type="PANTHER" id="PTHR45138">
    <property type="entry name" value="REGULATORY COMPONENTS OF SENSORY TRANSDUCTION SYSTEM"/>
    <property type="match status" value="1"/>
</dbReference>
<dbReference type="Gene3D" id="1.20.120.30">
    <property type="entry name" value="Aspartate receptor, ligand-binding domain"/>
    <property type="match status" value="1"/>
</dbReference>
<dbReference type="SUPFAM" id="SSF55073">
    <property type="entry name" value="Nucleotide cyclase"/>
    <property type="match status" value="1"/>
</dbReference>
<dbReference type="GO" id="GO:0052621">
    <property type="term" value="F:diguanylate cyclase activity"/>
    <property type="evidence" value="ECO:0007669"/>
    <property type="project" value="UniProtKB-EC"/>
</dbReference>
<dbReference type="InterPro" id="IPR029787">
    <property type="entry name" value="Nucleotide_cyclase"/>
</dbReference>
<proteinExistence type="predicted"/>
<dbReference type="CDD" id="cd01949">
    <property type="entry name" value="GGDEF"/>
    <property type="match status" value="1"/>
</dbReference>
<dbReference type="EMBL" id="SLZY01000003">
    <property type="protein sequence ID" value="TCS72962.1"/>
    <property type="molecule type" value="Genomic_DNA"/>
</dbReference>
<feature type="domain" description="GGDEF" evidence="3">
    <location>
        <begin position="162"/>
        <end position="295"/>
    </location>
</feature>
<dbReference type="PROSITE" id="PS50887">
    <property type="entry name" value="GGDEF"/>
    <property type="match status" value="1"/>
</dbReference>
<sequence length="296" mass="33629">MPLPLEREAIQNLTEELEVIIAAHLAWFKQLNRSLVCACDPPPGDMAPDAHLRSPFGQWYYTHETHPLVEYPAFQELAEVQQAMHNAARLALLDIIQGARPFPETYDNFIDLSLRLNTKLRKLQLDIIGELLTTDPLTGCATRRGMLGKLREEQERAIRIQRPCCICLMDFDRFKRINDELGHPAGDAVLRQGMKFTLGLLRKYDSIYRYGGEEFLICLPGTPLKDAVVVIERIRNGLAHLPVELPSGETLRISASFGLAEMHTRRPVEEAIANADMALIRAKENGRNRIEIWQPE</sequence>
<dbReference type="AlphaFoldDB" id="A0A4R3JZP8"/>
<dbReference type="OrthoDB" id="9813903at2"/>
<dbReference type="InterPro" id="IPR050469">
    <property type="entry name" value="Diguanylate_Cyclase"/>
</dbReference>
<evidence type="ECO:0000256" key="1">
    <source>
        <dbReference type="ARBA" id="ARBA00012528"/>
    </source>
</evidence>
<evidence type="ECO:0000259" key="3">
    <source>
        <dbReference type="PROSITE" id="PS50887"/>
    </source>
</evidence>